<evidence type="ECO:0008006" key="3">
    <source>
        <dbReference type="Google" id="ProtNLM"/>
    </source>
</evidence>
<gene>
    <name evidence="2" type="ORF">LRS1606.270</name>
</gene>
<dbReference type="SUPFAM" id="SSF50998">
    <property type="entry name" value="Quinoprotein alcohol dehydrogenase-like"/>
    <property type="match status" value="1"/>
</dbReference>
<dbReference type="InterPro" id="IPR015943">
    <property type="entry name" value="WD40/YVTN_repeat-like_dom_sf"/>
</dbReference>
<keyword evidence="2" id="KW-0614">Plasmid</keyword>
<reference evidence="2" key="1">
    <citation type="submission" date="2014-03" db="EMBL/GenBank/DDBJ databases">
        <authorList>
            <person name="Zhang G."/>
            <person name="Zhu L."/>
            <person name="Fang P."/>
        </authorList>
    </citation>
    <scope>NUCLEOTIDE SEQUENCE</scope>
    <source>
        <strain evidence="2">NS1</strain>
        <plasmid evidence="2">pNSL1</plasmid>
    </source>
</reference>
<dbReference type="EMBL" id="KJ605395">
    <property type="protein sequence ID" value="AIU93704.1"/>
    <property type="molecule type" value="Genomic_DNA"/>
</dbReference>
<keyword evidence="1" id="KW-0732">Signal</keyword>
<dbReference type="Gene3D" id="2.130.10.10">
    <property type="entry name" value="YVTN repeat-like/Quinoprotein amine dehydrogenase"/>
    <property type="match status" value="1"/>
</dbReference>
<dbReference type="AlphaFoldDB" id="A0A097SQA1"/>
<feature type="signal peptide" evidence="1">
    <location>
        <begin position="1"/>
        <end position="25"/>
    </location>
</feature>
<sequence length="417" mass="43875">MFRRGTMTALAVTAVISLSSCTAQPAESTPPVLEDQQTIGDGHGAIAGAEEVAEPPLHLVSIDAAGVVGMLDLLDGTTVELGAISTPSAVTSDGRYLFATTPQGVDIVDSGVWTWDHTDHFHYYRAEPRLLGAVTGQGPVTVSTSNTSTTGGTGLFFSDTGEAVLLDNHALSQGEIRELFRLDIAPHPGLTVPLAGGALVTHPGDRGQTTQVRFHRSDGTPVEGASTECDDARGAITTRVGVVIGCATGVLLATAENGDVVFEHLPYPAGAQAPPAVEFGNRKGRPTVAARAGDEGIWLLDTRARTWHLFPTTEPLLQVSAADDADEHIVALDRSGRIRVYDGNSGDEVAATEPLLPRSIADPALLEGVELTVDRQRAYLNAPAEGVVYEIAYADNARIARTLEMPTTPIFFAETGR</sequence>
<feature type="chain" id="PRO_5001932111" description="ABC transporter" evidence="1">
    <location>
        <begin position="26"/>
        <end position="417"/>
    </location>
</feature>
<name>A0A097SQA1_9NOCA</name>
<accession>A0A097SQA1</accession>
<dbReference type="PROSITE" id="PS51257">
    <property type="entry name" value="PROKAR_LIPOPROTEIN"/>
    <property type="match status" value="1"/>
</dbReference>
<dbReference type="InterPro" id="IPR011047">
    <property type="entry name" value="Quinoprotein_ADH-like_sf"/>
</dbReference>
<protein>
    <recommendedName>
        <fullName evidence="3">ABC transporter</fullName>
    </recommendedName>
</protein>
<evidence type="ECO:0000256" key="1">
    <source>
        <dbReference type="SAM" id="SignalP"/>
    </source>
</evidence>
<geneLocation type="plasmid" evidence="2">
    <name>pNSL1</name>
</geneLocation>
<evidence type="ECO:0000313" key="2">
    <source>
        <dbReference type="EMBL" id="AIU93704.1"/>
    </source>
</evidence>
<organism evidence="2">
    <name type="scientific">Rhodococcus sp. NS1</name>
    <dbReference type="NCBI Taxonomy" id="402236"/>
    <lineage>
        <taxon>Bacteria</taxon>
        <taxon>Bacillati</taxon>
        <taxon>Actinomycetota</taxon>
        <taxon>Actinomycetes</taxon>
        <taxon>Mycobacteriales</taxon>
        <taxon>Nocardiaceae</taxon>
        <taxon>Rhodococcus</taxon>
    </lineage>
</organism>
<proteinExistence type="predicted"/>